<dbReference type="PANTHER" id="PTHR30189">
    <property type="entry name" value="LPS-ASSEMBLY PROTEIN"/>
    <property type="match status" value="1"/>
</dbReference>
<evidence type="ECO:0000313" key="2">
    <source>
        <dbReference type="Proteomes" id="UP000030364"/>
    </source>
</evidence>
<organism evidence="1 2">
    <name type="scientific">Thermus filiformis</name>
    <dbReference type="NCBI Taxonomy" id="276"/>
    <lineage>
        <taxon>Bacteria</taxon>
        <taxon>Thermotogati</taxon>
        <taxon>Deinococcota</taxon>
        <taxon>Deinococci</taxon>
        <taxon>Thermales</taxon>
        <taxon>Thermaceae</taxon>
        <taxon>Thermus</taxon>
    </lineage>
</organism>
<name>A0A0A2WTD2_THEFI</name>
<protein>
    <recommendedName>
        <fullName evidence="3">LPS-assembly protein LptD</fullName>
    </recommendedName>
</protein>
<dbReference type="STRING" id="276.THFILI_06145"/>
<dbReference type="AlphaFoldDB" id="A0A0A2WTD2"/>
<dbReference type="OrthoDB" id="28677at2"/>
<dbReference type="PANTHER" id="PTHR30189:SF1">
    <property type="entry name" value="LPS-ASSEMBLY PROTEIN LPTD"/>
    <property type="match status" value="1"/>
</dbReference>
<dbReference type="GO" id="GO:1990351">
    <property type="term" value="C:transporter complex"/>
    <property type="evidence" value="ECO:0007669"/>
    <property type="project" value="TreeGrafter"/>
</dbReference>
<dbReference type="EMBL" id="JPSL02000039">
    <property type="protein sequence ID" value="KGQ21560.2"/>
    <property type="molecule type" value="Genomic_DNA"/>
</dbReference>
<reference evidence="1 2" key="1">
    <citation type="journal article" date="2015" name="Genome Announc.">
        <title>Draft Genome Sequence of the Thermophile Thermus filiformis ATCC 43280, Producer of Carotenoid-(Di)glucoside-Branched Fatty Acid (Di)esters and Source of Hyperthermostable Enzymes of Biotechnological Interest.</title>
        <authorList>
            <person name="Mandelli F."/>
            <person name="Oliveira Ramires B."/>
            <person name="Couger M.B."/>
            <person name="Paixao D.A."/>
            <person name="Camilo C.M."/>
            <person name="Polikarpov I."/>
            <person name="Prade R."/>
            <person name="Riano-Pachon D.M."/>
            <person name="Squina F.M."/>
        </authorList>
    </citation>
    <scope>NUCLEOTIDE SEQUENCE [LARGE SCALE GENOMIC DNA]</scope>
    <source>
        <strain evidence="1 2">ATCC 43280</strain>
    </source>
</reference>
<dbReference type="Proteomes" id="UP000030364">
    <property type="component" value="Unassembled WGS sequence"/>
</dbReference>
<comment type="caution">
    <text evidence="1">The sequence shown here is derived from an EMBL/GenBank/DDBJ whole genome shotgun (WGS) entry which is preliminary data.</text>
</comment>
<dbReference type="InterPro" id="IPR050218">
    <property type="entry name" value="LptD"/>
</dbReference>
<sequence length="800" mass="88696">MRLWVGLFLFLQTALGATLKVLEADRLELRNEGGEEVYVLVGSPVRMERDGESLEAGRVVFNRTRKRLYLLEGVRYVDKEGREVRAESLTLDLESEDFSALSVEIRSQNLLLTGPLCERVAGAILLEKGYATPCYGCGQSVPDYAFRAEEIVLYPGDRVVARQVTLLVREEPVLTLPVLLLFLSERRPRLEVGQDEGGFYFKSALPYVADFGLGFTLLNYFQGRGYGFGVDHFGVGEAKERYFFLHTPPDTFQYRLEYALKRPELSLSALVERDDTKEKLTAFRAEAALEGDPRLRLGLDLFLDHDPTTPPPRRTQKLELEASSGLKEKEYSLAGSLALGLYAGESNPLNRSARALGPYLWAGRLLLSHTETLALSPWTGASLRGENRFRGFYYTTQNPDGEKERQVDWTTQASFGQALGALRLEAGYTRSVQEGESPFRFDALPTRRTHQLTLGVGLAQPPLGLSVKSGRDLEKGLYLPLEATAQYQDPGGSLVLTHRRGLEGEGPLETKAALSLSPRPFSFRASLRFDHPKARFDPLELALGYALVGGSLNLTHRHGLNGEGPLESRLNLAYREGEGSYTLNLRRAYPQNLTEAQATLGLGPAAYGLGLGLDGQGLRYGLSYREANLLLELSGRKTEKWQDTNLRFSLVRLEPELSLRLSGNLHLPEDPDPSFYLKDLTFSGGLDLLPPPKREEEVGLSLSGSLSYLRRPDGDTLSLKNFGPTLSLLEGETRIYFSYLLSGLRPNLQAKYVLVVDRCCWAARVAYDTEKKAFSLALLYGGQAAGLLLDEAGVHLGGVR</sequence>
<dbReference type="GO" id="GO:0009279">
    <property type="term" value="C:cell outer membrane"/>
    <property type="evidence" value="ECO:0007669"/>
    <property type="project" value="TreeGrafter"/>
</dbReference>
<accession>A0A0A2WTD2</accession>
<evidence type="ECO:0000313" key="1">
    <source>
        <dbReference type="EMBL" id="KGQ21560.2"/>
    </source>
</evidence>
<evidence type="ECO:0008006" key="3">
    <source>
        <dbReference type="Google" id="ProtNLM"/>
    </source>
</evidence>
<gene>
    <name evidence="1" type="ORF">THFILI_06145</name>
</gene>
<keyword evidence="2" id="KW-1185">Reference proteome</keyword>
<proteinExistence type="predicted"/>